<comment type="subcellular location">
    <subcellularLocation>
        <location evidence="2">Cell membrane</location>
        <topology evidence="2">Multi-pass membrane protein</topology>
    </subcellularLocation>
</comment>
<feature type="transmembrane region" description="Helical" evidence="19">
    <location>
        <begin position="117"/>
        <end position="138"/>
    </location>
</feature>
<evidence type="ECO:0000256" key="5">
    <source>
        <dbReference type="ARBA" id="ARBA00010185"/>
    </source>
</evidence>
<dbReference type="UniPathway" id="UPA00557">
    <property type="reaction ID" value="UER00614"/>
</dbReference>
<evidence type="ECO:0000256" key="3">
    <source>
        <dbReference type="ARBA" id="ARBA00005119"/>
    </source>
</evidence>
<evidence type="ECO:0000256" key="19">
    <source>
        <dbReference type="SAM" id="Phobius"/>
    </source>
</evidence>
<gene>
    <name evidence="20" type="ORF">BECKH772A_GA0070896_1001323</name>
    <name evidence="21" type="ORF">BECKH772B_GA0070898_100153</name>
    <name evidence="22" type="ORF">BECKH772C_GA0070978_1001522</name>
</gene>
<evidence type="ECO:0000256" key="8">
    <source>
        <dbReference type="ARBA" id="ARBA00022475"/>
    </source>
</evidence>
<organism evidence="20">
    <name type="scientific">Candidatus Kentrum eta</name>
    <dbReference type="NCBI Taxonomy" id="2126337"/>
    <lineage>
        <taxon>Bacteria</taxon>
        <taxon>Pseudomonadati</taxon>
        <taxon>Pseudomonadota</taxon>
        <taxon>Gammaproteobacteria</taxon>
        <taxon>Candidatus Kentrum</taxon>
    </lineage>
</organism>
<keyword evidence="10 18" id="KW-0808">Transferase</keyword>
<dbReference type="EMBL" id="CAADFG010000013">
    <property type="protein sequence ID" value="VFJ89187.1"/>
    <property type="molecule type" value="Genomic_DNA"/>
</dbReference>
<dbReference type="AlphaFoldDB" id="A0A450UAI7"/>
<keyword evidence="11 18" id="KW-0812">Transmembrane</keyword>
<proteinExistence type="inferred from homology"/>
<dbReference type="GO" id="GO:0004605">
    <property type="term" value="F:phosphatidate cytidylyltransferase activity"/>
    <property type="evidence" value="ECO:0007669"/>
    <property type="project" value="UniProtKB-EC"/>
</dbReference>
<evidence type="ECO:0000256" key="7">
    <source>
        <dbReference type="ARBA" id="ARBA00019373"/>
    </source>
</evidence>
<feature type="transmembrane region" description="Helical" evidence="19">
    <location>
        <begin position="84"/>
        <end position="105"/>
    </location>
</feature>
<evidence type="ECO:0000256" key="13">
    <source>
        <dbReference type="ARBA" id="ARBA00022989"/>
    </source>
</evidence>
<keyword evidence="17" id="KW-1208">Phospholipid metabolism</keyword>
<keyword evidence="16" id="KW-0594">Phospholipid biosynthesis</keyword>
<dbReference type="PANTHER" id="PTHR46382:SF1">
    <property type="entry name" value="PHOSPHATIDATE CYTIDYLYLTRANSFERASE"/>
    <property type="match status" value="1"/>
</dbReference>
<keyword evidence="13 19" id="KW-1133">Transmembrane helix</keyword>
<reference evidence="20" key="1">
    <citation type="submission" date="2019-02" db="EMBL/GenBank/DDBJ databases">
        <authorList>
            <person name="Gruber-Vodicka R. H."/>
            <person name="Seah K. B. B."/>
        </authorList>
    </citation>
    <scope>NUCLEOTIDE SEQUENCE</scope>
    <source>
        <strain evidence="22">BECK_SA2B12</strain>
        <strain evidence="20">BECK_SA2B15</strain>
        <strain evidence="21">BECK_SA2B20</strain>
    </source>
</reference>
<evidence type="ECO:0000256" key="11">
    <source>
        <dbReference type="ARBA" id="ARBA00022692"/>
    </source>
</evidence>
<evidence type="ECO:0000256" key="4">
    <source>
        <dbReference type="ARBA" id="ARBA00005189"/>
    </source>
</evidence>
<protein>
    <recommendedName>
        <fullName evidence="7 18">Phosphatidate cytidylyltransferase</fullName>
        <ecNumber evidence="6 18">2.7.7.41</ecNumber>
    </recommendedName>
</protein>
<dbReference type="PANTHER" id="PTHR46382">
    <property type="entry name" value="PHOSPHATIDATE CYTIDYLYLTRANSFERASE"/>
    <property type="match status" value="1"/>
</dbReference>
<evidence type="ECO:0000256" key="15">
    <source>
        <dbReference type="ARBA" id="ARBA00023136"/>
    </source>
</evidence>
<evidence type="ECO:0000256" key="14">
    <source>
        <dbReference type="ARBA" id="ARBA00023098"/>
    </source>
</evidence>
<keyword evidence="14" id="KW-0443">Lipid metabolism</keyword>
<dbReference type="GO" id="GO:0005886">
    <property type="term" value="C:plasma membrane"/>
    <property type="evidence" value="ECO:0007669"/>
    <property type="project" value="UniProtKB-SubCell"/>
</dbReference>
<dbReference type="EC" id="2.7.7.41" evidence="6 18"/>
<comment type="similarity">
    <text evidence="5 18">Belongs to the CDS family.</text>
</comment>
<feature type="transmembrane region" description="Helical" evidence="19">
    <location>
        <begin position="187"/>
        <end position="206"/>
    </location>
</feature>
<keyword evidence="8" id="KW-1003">Cell membrane</keyword>
<evidence type="ECO:0000256" key="2">
    <source>
        <dbReference type="ARBA" id="ARBA00004651"/>
    </source>
</evidence>
<dbReference type="Pfam" id="PF01148">
    <property type="entry name" value="CTP_transf_1"/>
    <property type="match status" value="1"/>
</dbReference>
<feature type="transmembrane region" description="Helical" evidence="19">
    <location>
        <begin position="144"/>
        <end position="166"/>
    </location>
</feature>
<evidence type="ECO:0000313" key="21">
    <source>
        <dbReference type="EMBL" id="VFJ91215.1"/>
    </source>
</evidence>
<dbReference type="EMBL" id="CAADFJ010000015">
    <property type="protein sequence ID" value="VFJ97739.1"/>
    <property type="molecule type" value="Genomic_DNA"/>
</dbReference>
<comment type="pathway">
    <text evidence="4">Lipid metabolism.</text>
</comment>
<feature type="transmembrane region" description="Helical" evidence="19">
    <location>
        <begin position="212"/>
        <end position="237"/>
    </location>
</feature>
<evidence type="ECO:0000256" key="6">
    <source>
        <dbReference type="ARBA" id="ARBA00012487"/>
    </source>
</evidence>
<name>A0A450UAI7_9GAMM</name>
<evidence type="ECO:0000313" key="22">
    <source>
        <dbReference type="EMBL" id="VFJ97739.1"/>
    </source>
</evidence>
<evidence type="ECO:0000313" key="20">
    <source>
        <dbReference type="EMBL" id="VFJ89187.1"/>
    </source>
</evidence>
<evidence type="ECO:0000256" key="18">
    <source>
        <dbReference type="RuleBase" id="RU003938"/>
    </source>
</evidence>
<dbReference type="PROSITE" id="PS01315">
    <property type="entry name" value="CDS"/>
    <property type="match status" value="1"/>
</dbReference>
<comment type="catalytic activity">
    <reaction evidence="1 18">
        <text>a 1,2-diacyl-sn-glycero-3-phosphate + CTP + H(+) = a CDP-1,2-diacyl-sn-glycerol + diphosphate</text>
        <dbReference type="Rhea" id="RHEA:16229"/>
        <dbReference type="ChEBI" id="CHEBI:15378"/>
        <dbReference type="ChEBI" id="CHEBI:33019"/>
        <dbReference type="ChEBI" id="CHEBI:37563"/>
        <dbReference type="ChEBI" id="CHEBI:58332"/>
        <dbReference type="ChEBI" id="CHEBI:58608"/>
        <dbReference type="EC" id="2.7.7.41"/>
    </reaction>
</comment>
<keyword evidence="12 18" id="KW-0548">Nucleotidyltransferase</keyword>
<evidence type="ECO:0000256" key="12">
    <source>
        <dbReference type="ARBA" id="ARBA00022695"/>
    </source>
</evidence>
<evidence type="ECO:0000256" key="16">
    <source>
        <dbReference type="ARBA" id="ARBA00023209"/>
    </source>
</evidence>
<evidence type="ECO:0000256" key="9">
    <source>
        <dbReference type="ARBA" id="ARBA00022516"/>
    </source>
</evidence>
<dbReference type="GO" id="GO:0016024">
    <property type="term" value="P:CDP-diacylglycerol biosynthetic process"/>
    <property type="evidence" value="ECO:0007669"/>
    <property type="project" value="UniProtKB-UniPathway"/>
</dbReference>
<evidence type="ECO:0000256" key="17">
    <source>
        <dbReference type="ARBA" id="ARBA00023264"/>
    </source>
</evidence>
<feature type="transmembrane region" description="Helical" evidence="19">
    <location>
        <begin position="7"/>
        <end position="26"/>
    </location>
</feature>
<comment type="pathway">
    <text evidence="3 18">Phospholipid metabolism; CDP-diacylglycerol biosynthesis; CDP-diacylglycerol from sn-glycerol 3-phosphate: step 3/3.</text>
</comment>
<keyword evidence="15 19" id="KW-0472">Membrane</keyword>
<feature type="transmembrane region" description="Helical" evidence="19">
    <location>
        <begin position="61"/>
        <end position="78"/>
    </location>
</feature>
<dbReference type="EMBL" id="CAADFI010000015">
    <property type="protein sequence ID" value="VFJ91215.1"/>
    <property type="molecule type" value="Genomic_DNA"/>
</dbReference>
<feature type="transmembrane region" description="Helical" evidence="19">
    <location>
        <begin position="32"/>
        <end position="54"/>
    </location>
</feature>
<keyword evidence="9" id="KW-0444">Lipid biosynthesis</keyword>
<evidence type="ECO:0000256" key="1">
    <source>
        <dbReference type="ARBA" id="ARBA00001698"/>
    </source>
</evidence>
<dbReference type="InterPro" id="IPR000374">
    <property type="entry name" value="PC_trans"/>
</dbReference>
<evidence type="ECO:0000256" key="10">
    <source>
        <dbReference type="ARBA" id="ARBA00022679"/>
    </source>
</evidence>
<sequence>MYSTNLAQRILTTVLLVPLVVLGVLVLPTWYFALALGAVVLVGAWEWAALAGWCHWARRTMYFLSVGLLLYAAARWHAFSTHGWLLLSTMALVWWCVALGWVVRFEQGVAIEPLAQPAVRALVGWLILLPIWGALVALHQYAEIGPILVILFMALIWVADSGAYFVGKRFGKRRLSPRTSPGKSWEGIVGGLLAAGLFSAAVGFFTELPLEQGLALVVLSLGTVMLSVLGDVTESLFKRRIGIKDSGRLLPGHGGMLDRIDSLTAAAPFFALVVYIADLKNYL</sequence>
<accession>A0A450UAI7</accession>